<protein>
    <submittedName>
        <fullName evidence="1">Uncharacterized protein</fullName>
    </submittedName>
</protein>
<keyword evidence="2" id="KW-1185">Reference proteome</keyword>
<organism evidence="1 2">
    <name type="scientific">Hydrogenophaga electricum</name>
    <dbReference type="NCBI Taxonomy" id="1230953"/>
    <lineage>
        <taxon>Bacteria</taxon>
        <taxon>Pseudomonadati</taxon>
        <taxon>Pseudomonadota</taxon>
        <taxon>Betaproteobacteria</taxon>
        <taxon>Burkholderiales</taxon>
        <taxon>Comamonadaceae</taxon>
        <taxon>Hydrogenophaga</taxon>
    </lineage>
</organism>
<dbReference type="Proteomes" id="UP001156903">
    <property type="component" value="Unassembled WGS sequence"/>
</dbReference>
<dbReference type="EMBL" id="BSPB01000005">
    <property type="protein sequence ID" value="GLS13670.1"/>
    <property type="molecule type" value="Genomic_DNA"/>
</dbReference>
<comment type="caution">
    <text evidence="1">The sequence shown here is derived from an EMBL/GenBank/DDBJ whole genome shotgun (WGS) entry which is preliminary data.</text>
</comment>
<sequence>MGGMVWYIIRPTTALPAHIRGGTSNRAMVAGVSRALEVMPNCNHLHKPSGVLGMPLPADADGSGFMAASGAMSGCSGLP</sequence>
<evidence type="ECO:0000313" key="2">
    <source>
        <dbReference type="Proteomes" id="UP001156903"/>
    </source>
</evidence>
<name>A0ABQ6C1A2_9BURK</name>
<evidence type="ECO:0000313" key="1">
    <source>
        <dbReference type="EMBL" id="GLS13670.1"/>
    </source>
</evidence>
<gene>
    <name evidence="1" type="ORF">GCM10007935_11000</name>
</gene>
<accession>A0ABQ6C1A2</accession>
<reference evidence="2" key="1">
    <citation type="journal article" date="2019" name="Int. J. Syst. Evol. Microbiol.">
        <title>The Global Catalogue of Microorganisms (GCM) 10K type strain sequencing project: providing services to taxonomists for standard genome sequencing and annotation.</title>
        <authorList>
            <consortium name="The Broad Institute Genomics Platform"/>
            <consortium name="The Broad Institute Genome Sequencing Center for Infectious Disease"/>
            <person name="Wu L."/>
            <person name="Ma J."/>
        </authorList>
    </citation>
    <scope>NUCLEOTIDE SEQUENCE [LARGE SCALE GENOMIC DNA]</scope>
    <source>
        <strain evidence="2">NBRC 109341</strain>
    </source>
</reference>
<proteinExistence type="predicted"/>